<dbReference type="EMBL" id="CAJOBH010126993">
    <property type="protein sequence ID" value="CAF4739326.1"/>
    <property type="molecule type" value="Genomic_DNA"/>
</dbReference>
<comment type="caution">
    <text evidence="2">The sequence shown here is derived from an EMBL/GenBank/DDBJ whole genome shotgun (WGS) entry which is preliminary data.</text>
</comment>
<dbReference type="Proteomes" id="UP000676336">
    <property type="component" value="Unassembled WGS sequence"/>
</dbReference>
<gene>
    <name evidence="3" type="ORF">BYL167_LOCUS45617</name>
    <name evidence="4" type="ORF">GIL414_LOCUS56208</name>
    <name evidence="2" type="ORF">SMN809_LOCUS41963</name>
</gene>
<dbReference type="EMBL" id="CAJOBI010119838">
    <property type="protein sequence ID" value="CAF4672765.1"/>
    <property type="molecule type" value="Genomic_DNA"/>
</dbReference>
<feature type="non-terminal residue" evidence="2">
    <location>
        <position position="62"/>
    </location>
</feature>
<name>A0A8S2ZWN5_9BILA</name>
<accession>A0A8S2ZWN5</accession>
<evidence type="ECO:0000313" key="2">
    <source>
        <dbReference type="EMBL" id="CAF4672765.1"/>
    </source>
</evidence>
<feature type="region of interest" description="Disordered" evidence="1">
    <location>
        <begin position="26"/>
        <end position="62"/>
    </location>
</feature>
<dbReference type="Proteomes" id="UP000681967">
    <property type="component" value="Unassembled WGS sequence"/>
</dbReference>
<dbReference type="Proteomes" id="UP000681720">
    <property type="component" value="Unassembled WGS sequence"/>
</dbReference>
<protein>
    <submittedName>
        <fullName evidence="2">Uncharacterized protein</fullName>
    </submittedName>
</protein>
<organism evidence="2 5">
    <name type="scientific">Rotaria magnacalcarata</name>
    <dbReference type="NCBI Taxonomy" id="392030"/>
    <lineage>
        <taxon>Eukaryota</taxon>
        <taxon>Metazoa</taxon>
        <taxon>Spiralia</taxon>
        <taxon>Gnathifera</taxon>
        <taxon>Rotifera</taxon>
        <taxon>Eurotatoria</taxon>
        <taxon>Bdelloidea</taxon>
        <taxon>Philodinida</taxon>
        <taxon>Philodinidae</taxon>
        <taxon>Rotaria</taxon>
    </lineage>
</organism>
<dbReference type="AlphaFoldDB" id="A0A8S2ZWN5"/>
<dbReference type="EMBL" id="CAJOBJ010201232">
    <property type="protein sequence ID" value="CAF4983808.1"/>
    <property type="molecule type" value="Genomic_DNA"/>
</dbReference>
<sequence length="62" mass="6891">MQAMNFLQQTSLRLVINTSRPTFSALSYSKSSETQAKTDANRVESNSVTPNDLLEAKRLAQT</sequence>
<evidence type="ECO:0000313" key="4">
    <source>
        <dbReference type="EMBL" id="CAF4983808.1"/>
    </source>
</evidence>
<feature type="compositionally biased region" description="Polar residues" evidence="1">
    <location>
        <begin position="26"/>
        <end position="50"/>
    </location>
</feature>
<evidence type="ECO:0000313" key="5">
    <source>
        <dbReference type="Proteomes" id="UP000676336"/>
    </source>
</evidence>
<proteinExistence type="predicted"/>
<reference evidence="2" key="1">
    <citation type="submission" date="2021-02" db="EMBL/GenBank/DDBJ databases">
        <authorList>
            <person name="Nowell W R."/>
        </authorList>
    </citation>
    <scope>NUCLEOTIDE SEQUENCE</scope>
</reference>
<evidence type="ECO:0000313" key="3">
    <source>
        <dbReference type="EMBL" id="CAF4739326.1"/>
    </source>
</evidence>
<evidence type="ECO:0000256" key="1">
    <source>
        <dbReference type="SAM" id="MobiDB-lite"/>
    </source>
</evidence>